<proteinExistence type="predicted"/>
<accession>A0AAV2SM92</accession>
<dbReference type="GO" id="GO:0015629">
    <property type="term" value="C:actin cytoskeleton"/>
    <property type="evidence" value="ECO:0007669"/>
    <property type="project" value="InterPro"/>
</dbReference>
<gene>
    <name evidence="1" type="ORF">MNOR_LOCUS38068</name>
</gene>
<organism evidence="1 2">
    <name type="scientific">Meganyctiphanes norvegica</name>
    <name type="common">Northern krill</name>
    <name type="synonym">Thysanopoda norvegica</name>
    <dbReference type="NCBI Taxonomy" id="48144"/>
    <lineage>
        <taxon>Eukaryota</taxon>
        <taxon>Metazoa</taxon>
        <taxon>Ecdysozoa</taxon>
        <taxon>Arthropoda</taxon>
        <taxon>Crustacea</taxon>
        <taxon>Multicrustacea</taxon>
        <taxon>Malacostraca</taxon>
        <taxon>Eumalacostraca</taxon>
        <taxon>Eucarida</taxon>
        <taxon>Euphausiacea</taxon>
        <taxon>Euphausiidae</taxon>
        <taxon>Meganyctiphanes</taxon>
    </lineage>
</organism>
<evidence type="ECO:0000313" key="2">
    <source>
        <dbReference type="Proteomes" id="UP001497623"/>
    </source>
</evidence>
<evidence type="ECO:0000313" key="1">
    <source>
        <dbReference type="EMBL" id="CAL4207218.1"/>
    </source>
</evidence>
<dbReference type="PANTHER" id="PTHR15435">
    <property type="entry name" value="KICSTOR COMPLEX PROTEIN KAPTIN"/>
    <property type="match status" value="1"/>
</dbReference>
<dbReference type="GO" id="GO:0034198">
    <property type="term" value="P:cellular response to amino acid starvation"/>
    <property type="evidence" value="ECO:0007669"/>
    <property type="project" value="TreeGrafter"/>
</dbReference>
<name>A0AAV2SM92_MEGNR</name>
<dbReference type="GO" id="GO:0030027">
    <property type="term" value="C:lamellipodium"/>
    <property type="evidence" value="ECO:0007669"/>
    <property type="project" value="TreeGrafter"/>
</dbReference>
<keyword evidence="2" id="KW-1185">Reference proteome</keyword>
<dbReference type="GO" id="GO:0051015">
    <property type="term" value="F:actin filament binding"/>
    <property type="evidence" value="ECO:0007669"/>
    <property type="project" value="TreeGrafter"/>
</dbReference>
<reference evidence="1 2" key="1">
    <citation type="submission" date="2024-05" db="EMBL/GenBank/DDBJ databases">
        <authorList>
            <person name="Wallberg A."/>
        </authorList>
    </citation>
    <scope>NUCLEOTIDE SEQUENCE [LARGE SCALE GENOMIC DNA]</scope>
</reference>
<sequence length="397" mass="44619">MTQLTDANGGSKFLVASMQRKVYCLECSHGHPYMKEIPFTYIPGGADIISIDAINKSVIKDDFIIGITIIKRDEAQQTQFFNIYSEWDLNSDSALDAVSQSCLALELNFVPYQLYHTETRLKHGWETVWLLSGSDCRIHIYQPDDESSSYQETDETQHFPEFAKLEEVTLWMDVYYSQDKHCRITGICGEGGTVQVFHVNVEGQPKITASQKVEWDYPSICIKIFNPNNYIPVPEFLKKIPGLEKLEAVSNDIKVPKVVVANALESAFVYDDFLDDCIAMRLQDSDSQDVVTCCIVCDVNQNGRNEILLGTYGEVVLIYGQKSEGSEWSILFHLPVASPVLAMAYCGILEDGSKQLLVMTTTGIHVFQHNPLTSADLLLKRLKSLMSHASLCSKQNI</sequence>
<dbReference type="Proteomes" id="UP001497623">
    <property type="component" value="Unassembled WGS sequence"/>
</dbReference>
<comment type="caution">
    <text evidence="1">The sequence shown here is derived from an EMBL/GenBank/DDBJ whole genome shotgun (WGS) entry which is preliminary data.</text>
</comment>
<dbReference type="InterPro" id="IPR029982">
    <property type="entry name" value="Kptn"/>
</dbReference>
<dbReference type="AlphaFoldDB" id="A0AAV2SM92"/>
<evidence type="ECO:0008006" key="3">
    <source>
        <dbReference type="Google" id="ProtNLM"/>
    </source>
</evidence>
<protein>
    <recommendedName>
        <fullName evidence="3">KICSTOR complex protein kaptin</fullName>
    </recommendedName>
</protein>
<dbReference type="PANTHER" id="PTHR15435:SF2">
    <property type="entry name" value="KICSTOR COMPLEX PROTEIN KAPTIN"/>
    <property type="match status" value="1"/>
</dbReference>
<dbReference type="EMBL" id="CAXKWB010082614">
    <property type="protein sequence ID" value="CAL4207218.1"/>
    <property type="molecule type" value="Genomic_DNA"/>
</dbReference>
<dbReference type="GO" id="GO:1904262">
    <property type="term" value="P:negative regulation of TORC1 signaling"/>
    <property type="evidence" value="ECO:0007669"/>
    <property type="project" value="TreeGrafter"/>
</dbReference>
<dbReference type="GO" id="GO:0007015">
    <property type="term" value="P:actin filament organization"/>
    <property type="evidence" value="ECO:0007669"/>
    <property type="project" value="InterPro"/>
</dbReference>